<evidence type="ECO:0000313" key="1">
    <source>
        <dbReference type="EMBL" id="OGK17088.1"/>
    </source>
</evidence>
<dbReference type="SUPFAM" id="SSF81301">
    <property type="entry name" value="Nucleotidyltransferase"/>
    <property type="match status" value="1"/>
</dbReference>
<dbReference type="InterPro" id="IPR043519">
    <property type="entry name" value="NT_sf"/>
</dbReference>
<proteinExistence type="predicted"/>
<comment type="caution">
    <text evidence="1">The sequence shown here is derived from an EMBL/GenBank/DDBJ whole genome shotgun (WGS) entry which is preliminary data.</text>
</comment>
<gene>
    <name evidence="1" type="ORF">A2690_05040</name>
</gene>
<evidence type="ECO:0000313" key="2">
    <source>
        <dbReference type="Proteomes" id="UP000178372"/>
    </source>
</evidence>
<accession>A0A1F7GDX7</accession>
<evidence type="ECO:0008006" key="3">
    <source>
        <dbReference type="Google" id="ProtNLM"/>
    </source>
</evidence>
<organism evidence="1 2">
    <name type="scientific">Candidatus Roizmanbacteria bacterium RIFCSPHIGHO2_01_FULL_39_12b</name>
    <dbReference type="NCBI Taxonomy" id="1802030"/>
    <lineage>
        <taxon>Bacteria</taxon>
        <taxon>Candidatus Roizmaniibacteriota</taxon>
    </lineage>
</organism>
<dbReference type="CDD" id="cd05403">
    <property type="entry name" value="NT_KNTase_like"/>
    <property type="match status" value="1"/>
</dbReference>
<sequence>MARVFTPGEVYGGLVPTPGDVLATKHLLSRYLERLVIGSQIYGARFFGSTAFGTPTSRSDIDVYIQTTDHSCDDFVRAIVQGLEISTRVPIENGLIVAQQHARCGWHSLDRGLYQHISRAPKAGNIIGEDPLSSTLLVDDKNDHDFMAYVSHKRKNLNDSGRPKELRLQRALEAPVNVGRRLVEHLIRVGELSPGIILNDRKQTVLRCLQDSGILPRNSLESFNILLELDILYDETLRRALRGGCVDYAQVFYELCDEAPSLAVEFVNGIAQGFCENIEGRVWSLPQTKR</sequence>
<dbReference type="AlphaFoldDB" id="A0A1F7GDX7"/>
<dbReference type="Proteomes" id="UP000178372">
    <property type="component" value="Unassembled WGS sequence"/>
</dbReference>
<name>A0A1F7GDX7_9BACT</name>
<reference evidence="1 2" key="1">
    <citation type="journal article" date="2016" name="Nat. Commun.">
        <title>Thousands of microbial genomes shed light on interconnected biogeochemical processes in an aquifer system.</title>
        <authorList>
            <person name="Anantharaman K."/>
            <person name="Brown C.T."/>
            <person name="Hug L.A."/>
            <person name="Sharon I."/>
            <person name="Castelle C.J."/>
            <person name="Probst A.J."/>
            <person name="Thomas B.C."/>
            <person name="Singh A."/>
            <person name="Wilkins M.J."/>
            <person name="Karaoz U."/>
            <person name="Brodie E.L."/>
            <person name="Williams K.H."/>
            <person name="Hubbard S.S."/>
            <person name="Banfield J.F."/>
        </authorList>
    </citation>
    <scope>NUCLEOTIDE SEQUENCE [LARGE SCALE GENOMIC DNA]</scope>
</reference>
<dbReference type="EMBL" id="MFZF01000005">
    <property type="protein sequence ID" value="OGK17088.1"/>
    <property type="molecule type" value="Genomic_DNA"/>
</dbReference>
<protein>
    <recommendedName>
        <fullName evidence="3">Polymerase nucleotidyl transferase domain-containing protein</fullName>
    </recommendedName>
</protein>